<feature type="region of interest" description="Disordered" evidence="2">
    <location>
        <begin position="1"/>
        <end position="26"/>
    </location>
</feature>
<evidence type="ECO:0000313" key="5">
    <source>
        <dbReference type="EMBL" id="MEQ2554046.1"/>
    </source>
</evidence>
<name>A0ABV1H2Y8_9FIRM</name>
<feature type="compositionally biased region" description="Basic and acidic residues" evidence="2">
    <location>
        <begin position="1"/>
        <end position="14"/>
    </location>
</feature>
<dbReference type="EMBL" id="JBBMFS010000002">
    <property type="protein sequence ID" value="MEQ2554046.1"/>
    <property type="molecule type" value="Genomic_DNA"/>
</dbReference>
<reference evidence="5" key="1">
    <citation type="submission" date="2024-03" db="EMBL/GenBank/DDBJ databases">
        <title>Human intestinal bacterial collection.</title>
        <authorList>
            <person name="Pauvert C."/>
            <person name="Hitch T.C.A."/>
            <person name="Clavel T."/>
        </authorList>
    </citation>
    <scope>NUCLEOTIDE SEQUENCE [LARGE SCALE GENOMIC DNA]</scope>
    <source>
        <strain evidence="5">CLA-AA-H89B</strain>
    </source>
</reference>
<sequence>MGSHDESKPDDTRTDLGSVSNDNKEEIDIELAKSIEKLVEEETNVAKAAMGKQEIPVRSTAAGNAGKKDAAQMKTQVLPDLVDIQLQARQAEKEKQQKSMQKAAMEKKAATETKVSLETQVIEPVKVHPGMDKPGNGKQDTDKPETDLSKKTSKTALKADKKKKILIVGIVAAVTVAVIAGITVWGISNRKSYSYNYQKAMELLKKQDYHNAKQYFAKAYQTGEGKKNVDMMYALYQCYQQDKEEQQALDMLLAILQVDKNNENALSALAQFYADKEDGDALNKLIAQYQGTDAQKLLSQYEVQAPTVSETPGQYQRELQVSLFAEDSCTIYYTTDGTQPDSSSTQYTEAIALEGGITALKAVAVNTIGVYSPVAEFDYTINYQKPDAPVISPSSGTYEYGEKISIDAADGTKIYYTTDGTTPTTDSQAYTEPFSMPEGNIVVSAIAVDEHDLVSSVARKNYIVNPQKSYTYTEALEILKDRMKELGMLNADEQTAPNGAAAVFSYVGNVTINDTELYQIRVDLKSGTQTTTEGNYGVGIKNGKCYQITGTEGTYQASSY</sequence>
<dbReference type="Gene3D" id="1.25.40.10">
    <property type="entry name" value="Tetratricopeptide repeat domain"/>
    <property type="match status" value="1"/>
</dbReference>
<dbReference type="Proteomes" id="UP001546774">
    <property type="component" value="Unassembled WGS sequence"/>
</dbReference>
<evidence type="ECO:0000256" key="2">
    <source>
        <dbReference type="SAM" id="MobiDB-lite"/>
    </source>
</evidence>
<feature type="coiled-coil region" evidence="1">
    <location>
        <begin position="81"/>
        <end position="120"/>
    </location>
</feature>
<keyword evidence="3" id="KW-1133">Transmembrane helix</keyword>
<protein>
    <submittedName>
        <fullName evidence="5">Chitobiase/beta-hexosaminidase C-terminal domain-containing protein</fullName>
    </submittedName>
</protein>
<evidence type="ECO:0000256" key="1">
    <source>
        <dbReference type="SAM" id="Coils"/>
    </source>
</evidence>
<comment type="caution">
    <text evidence="5">The sequence shown here is derived from an EMBL/GenBank/DDBJ whole genome shotgun (WGS) entry which is preliminary data.</text>
</comment>
<dbReference type="Pfam" id="PF13290">
    <property type="entry name" value="CHB_HEX_C_1"/>
    <property type="match status" value="2"/>
</dbReference>
<accession>A0ABV1H2Y8</accession>
<proteinExistence type="predicted"/>
<dbReference type="InterPro" id="IPR011990">
    <property type="entry name" value="TPR-like_helical_dom_sf"/>
</dbReference>
<keyword evidence="1" id="KW-0175">Coiled coil</keyword>
<feature type="transmembrane region" description="Helical" evidence="3">
    <location>
        <begin position="165"/>
        <end position="187"/>
    </location>
</feature>
<feature type="region of interest" description="Disordered" evidence="2">
    <location>
        <begin position="125"/>
        <end position="154"/>
    </location>
</feature>
<keyword evidence="6" id="KW-1185">Reference proteome</keyword>
<feature type="domain" description="GH29D-like beta-sandwich" evidence="4">
    <location>
        <begin position="312"/>
        <end position="374"/>
    </location>
</feature>
<feature type="domain" description="GH29D-like beta-sandwich" evidence="4">
    <location>
        <begin position="393"/>
        <end position="452"/>
    </location>
</feature>
<gene>
    <name evidence="5" type="ORF">WMO37_03325</name>
</gene>
<dbReference type="InterPro" id="IPR059177">
    <property type="entry name" value="GH29D-like_dom"/>
</dbReference>
<evidence type="ECO:0000259" key="4">
    <source>
        <dbReference type="Pfam" id="PF13290"/>
    </source>
</evidence>
<evidence type="ECO:0000256" key="3">
    <source>
        <dbReference type="SAM" id="Phobius"/>
    </source>
</evidence>
<keyword evidence="3" id="KW-0812">Transmembrane</keyword>
<keyword evidence="3" id="KW-0472">Membrane</keyword>
<feature type="compositionally biased region" description="Basic and acidic residues" evidence="2">
    <location>
        <begin position="139"/>
        <end position="150"/>
    </location>
</feature>
<dbReference type="SUPFAM" id="SSF48452">
    <property type="entry name" value="TPR-like"/>
    <property type="match status" value="1"/>
</dbReference>
<organism evidence="5 6">
    <name type="scientific">Lachnospira intestinalis</name>
    <dbReference type="NCBI Taxonomy" id="3133158"/>
    <lineage>
        <taxon>Bacteria</taxon>
        <taxon>Bacillati</taxon>
        <taxon>Bacillota</taxon>
        <taxon>Clostridia</taxon>
        <taxon>Lachnospirales</taxon>
        <taxon>Lachnospiraceae</taxon>
        <taxon>Lachnospira</taxon>
    </lineage>
</organism>
<evidence type="ECO:0000313" key="6">
    <source>
        <dbReference type="Proteomes" id="UP001546774"/>
    </source>
</evidence>